<dbReference type="AlphaFoldDB" id="A0A524RRK1"/>
<evidence type="ECO:0000313" key="3">
    <source>
        <dbReference type="Proteomes" id="UP000317990"/>
    </source>
</evidence>
<sequence length="148" mass="16571">MKRLLIVAAAVASIGSQGLAPSAYAGLGAATSNNKGITYDAWCREEGNNCTISFANGKIIVNETDSVDYEDITYITKNSQFHKSRGWNGEYTYIFGIEYLESDASDVEFAEIIFSHTNTAEKFWRDLRRACRKCKEVDATQVEIYLKQ</sequence>
<comment type="caution">
    <text evidence="2">The sequence shown here is derived from an EMBL/GenBank/DDBJ whole genome shotgun (WGS) entry which is preliminary data.</text>
</comment>
<proteinExistence type="predicted"/>
<protein>
    <recommendedName>
        <fullName evidence="4">DUF1036 domain-containing protein</fullName>
    </recommendedName>
</protein>
<gene>
    <name evidence="2" type="ORF">ERJ67_01130</name>
</gene>
<feature type="chain" id="PRO_5021881998" description="DUF1036 domain-containing protein" evidence="1">
    <location>
        <begin position="26"/>
        <end position="148"/>
    </location>
</feature>
<organism evidence="2 3">
    <name type="scientific">Aphanocapsa feldmannii 277cV</name>
    <dbReference type="NCBI Taxonomy" id="2507553"/>
    <lineage>
        <taxon>Bacteria</taxon>
        <taxon>Bacillati</taxon>
        <taxon>Cyanobacteriota</taxon>
        <taxon>Cyanophyceae</taxon>
        <taxon>Oscillatoriophycideae</taxon>
        <taxon>Chroococcales</taxon>
        <taxon>Microcystaceae</taxon>
        <taxon>Aphanocapsa</taxon>
    </lineage>
</organism>
<dbReference type="Proteomes" id="UP000317990">
    <property type="component" value="Unassembled WGS sequence"/>
</dbReference>
<name>A0A524RRK1_9CHRO</name>
<keyword evidence="1" id="KW-0732">Signal</keyword>
<dbReference type="EMBL" id="SRMO01000026">
    <property type="protein sequence ID" value="TGG96168.1"/>
    <property type="molecule type" value="Genomic_DNA"/>
</dbReference>
<feature type="signal peptide" evidence="1">
    <location>
        <begin position="1"/>
        <end position="25"/>
    </location>
</feature>
<accession>A0A524RRK1</accession>
<evidence type="ECO:0000313" key="2">
    <source>
        <dbReference type="EMBL" id="TGG96168.1"/>
    </source>
</evidence>
<evidence type="ECO:0000256" key="1">
    <source>
        <dbReference type="SAM" id="SignalP"/>
    </source>
</evidence>
<reference evidence="2 3" key="1">
    <citation type="journal article" date="2019" name="mSystems">
        <title>Life at home and on the roam: Genomic adaptions reflect the dual lifestyle of an intracellular, facultative symbiont.</title>
        <authorList>
            <person name="Burgsdorf I."/>
        </authorList>
    </citation>
    <scope>NUCLEOTIDE SEQUENCE [LARGE SCALE GENOMIC DNA]</scope>
    <source>
        <strain evidence="2">277cV</strain>
    </source>
</reference>
<evidence type="ECO:0008006" key="4">
    <source>
        <dbReference type="Google" id="ProtNLM"/>
    </source>
</evidence>